<evidence type="ECO:0000256" key="2">
    <source>
        <dbReference type="ARBA" id="ARBA00022833"/>
    </source>
</evidence>
<dbReference type="EMBL" id="VSSQ01024125">
    <property type="protein sequence ID" value="MPM71456.1"/>
    <property type="molecule type" value="Genomic_DNA"/>
</dbReference>
<name>A0A645C0W5_9ZZZZ</name>
<dbReference type="AlphaFoldDB" id="A0A645C0W5"/>
<dbReference type="InterPro" id="IPR011051">
    <property type="entry name" value="RmlC_Cupin_sf"/>
</dbReference>
<dbReference type="InterPro" id="IPR051804">
    <property type="entry name" value="Carb_Metab_Reg_Kinase/Isom"/>
</dbReference>
<dbReference type="SUPFAM" id="SSF51182">
    <property type="entry name" value="RmlC-like cupins"/>
    <property type="match status" value="1"/>
</dbReference>
<dbReference type="EC" id="5.3.1.8" evidence="3"/>
<dbReference type="Gene3D" id="2.60.120.10">
    <property type="entry name" value="Jelly Rolls"/>
    <property type="match status" value="1"/>
</dbReference>
<keyword evidence="3" id="KW-0413">Isomerase</keyword>
<keyword evidence="1" id="KW-0479">Metal-binding</keyword>
<keyword evidence="2" id="KW-0862">Zinc</keyword>
<protein>
    <submittedName>
        <fullName evidence="3">Putative mannose-6-phosphate isomerase YvyI</fullName>
        <ecNumber evidence="3">5.3.1.8</ecNumber>
    </submittedName>
</protein>
<gene>
    <name evidence="3" type="primary">yvyI_2</name>
    <name evidence="3" type="ORF">SDC9_118421</name>
</gene>
<comment type="caution">
    <text evidence="3">The sequence shown here is derived from an EMBL/GenBank/DDBJ whole genome shotgun (WGS) entry which is preliminary data.</text>
</comment>
<dbReference type="GO" id="GO:0046872">
    <property type="term" value="F:metal ion binding"/>
    <property type="evidence" value="ECO:0007669"/>
    <property type="project" value="UniProtKB-KW"/>
</dbReference>
<organism evidence="3">
    <name type="scientific">bioreactor metagenome</name>
    <dbReference type="NCBI Taxonomy" id="1076179"/>
    <lineage>
        <taxon>unclassified sequences</taxon>
        <taxon>metagenomes</taxon>
        <taxon>ecological metagenomes</taxon>
    </lineage>
</organism>
<accession>A0A645C0W5</accession>
<dbReference type="GO" id="GO:0004476">
    <property type="term" value="F:mannose-6-phosphate isomerase activity"/>
    <property type="evidence" value="ECO:0007669"/>
    <property type="project" value="UniProtKB-EC"/>
</dbReference>
<dbReference type="PANTHER" id="PTHR42742">
    <property type="entry name" value="TRANSCRIPTIONAL REPRESSOR MPRA"/>
    <property type="match status" value="1"/>
</dbReference>
<sequence>MLSFSDRNALFDELVERPFRCRPVYLEGVWGGYYIHRLRNLPKEMRNCAWVFDMIPMEVSIVAKTDSYEFEAPFFTFVQAMGEKLLGRQAYEQFGGYFPIRFNYDDTYHASGNMSIQCHPDAGYVMSNHDELGRQDESYYICVTGMDAKTYLGFQDETSCDAFFEQARRAEKSGEQMDFEKYVSHVPSVPGTQVMIPAGTIHASGRNQVILEIGSLTVGSYTYKLYDYQRTDPQTGLPRPIHLDMGSEVIKKEYTKDWVEKNLVNHGGLVREGEGFKEIIVGEHDLLYFSLRNLIFEHSITDDTDGLFHVLALVDGEKVRVESADDPSKFYIMNSMDMAVIPANLGRYTITNLGAGTVTVHKTHLKKEA</sequence>
<dbReference type="InterPro" id="IPR014710">
    <property type="entry name" value="RmlC-like_jellyroll"/>
</dbReference>
<dbReference type="CDD" id="cd07010">
    <property type="entry name" value="cupin_PMI_type_I_N_bac"/>
    <property type="match status" value="1"/>
</dbReference>
<evidence type="ECO:0000256" key="1">
    <source>
        <dbReference type="ARBA" id="ARBA00022723"/>
    </source>
</evidence>
<reference evidence="3" key="1">
    <citation type="submission" date="2019-08" db="EMBL/GenBank/DDBJ databases">
        <authorList>
            <person name="Kucharzyk K."/>
            <person name="Murdoch R.W."/>
            <person name="Higgins S."/>
            <person name="Loffler F."/>
        </authorList>
    </citation>
    <scope>NUCLEOTIDE SEQUENCE</scope>
</reference>
<dbReference type="PANTHER" id="PTHR42742:SF3">
    <property type="entry name" value="FRUCTOKINASE"/>
    <property type="match status" value="1"/>
</dbReference>
<proteinExistence type="predicted"/>
<evidence type="ECO:0000313" key="3">
    <source>
        <dbReference type="EMBL" id="MPM71456.1"/>
    </source>
</evidence>